<accession>A0ABP7FP64</accession>
<keyword evidence="1 3" id="KW-0378">Hydrolase</keyword>
<evidence type="ECO:0000259" key="2">
    <source>
        <dbReference type="PROSITE" id="PS51462"/>
    </source>
</evidence>
<proteinExistence type="predicted"/>
<dbReference type="SUPFAM" id="SSF55811">
    <property type="entry name" value="Nudix"/>
    <property type="match status" value="1"/>
</dbReference>
<protein>
    <submittedName>
        <fullName evidence="3">NUDIX hydrolase</fullName>
    </submittedName>
</protein>
<feature type="domain" description="Nudix hydrolase" evidence="2">
    <location>
        <begin position="49"/>
        <end position="182"/>
    </location>
</feature>
<dbReference type="PANTHER" id="PTHR11839:SF31">
    <property type="entry name" value="ADP-RIBOSE PYROPHOSPHATASE"/>
    <property type="match status" value="1"/>
</dbReference>
<dbReference type="RefSeq" id="WP_344756107.1">
    <property type="nucleotide sequence ID" value="NZ_BAABAE010000003.1"/>
</dbReference>
<evidence type="ECO:0000313" key="3">
    <source>
        <dbReference type="EMBL" id="GAA3743970.1"/>
    </source>
</evidence>
<comment type="caution">
    <text evidence="3">The sequence shown here is derived from an EMBL/GenBank/DDBJ whole genome shotgun (WGS) entry which is preliminary data.</text>
</comment>
<dbReference type="InterPro" id="IPR015797">
    <property type="entry name" value="NUDIX_hydrolase-like_dom_sf"/>
</dbReference>
<dbReference type="Pfam" id="PF00293">
    <property type="entry name" value="NUDIX"/>
    <property type="match status" value="1"/>
</dbReference>
<dbReference type="EMBL" id="BAABAE010000003">
    <property type="protein sequence ID" value="GAA3743970.1"/>
    <property type="molecule type" value="Genomic_DNA"/>
</dbReference>
<dbReference type="Gene3D" id="3.90.79.10">
    <property type="entry name" value="Nucleoside Triphosphate Pyrophosphohydrolase"/>
    <property type="match status" value="1"/>
</dbReference>
<dbReference type="InterPro" id="IPR000086">
    <property type="entry name" value="NUDIX_hydrolase_dom"/>
</dbReference>
<dbReference type="GO" id="GO:0016787">
    <property type="term" value="F:hydrolase activity"/>
    <property type="evidence" value="ECO:0007669"/>
    <property type="project" value="UniProtKB-KW"/>
</dbReference>
<organism evidence="3 4">
    <name type="scientific">Leifsonella bigeumensis</name>
    <dbReference type="NCBI Taxonomy" id="433643"/>
    <lineage>
        <taxon>Bacteria</taxon>
        <taxon>Bacillati</taxon>
        <taxon>Actinomycetota</taxon>
        <taxon>Actinomycetes</taxon>
        <taxon>Micrococcales</taxon>
        <taxon>Microbacteriaceae</taxon>
        <taxon>Leifsonella</taxon>
    </lineage>
</organism>
<sequence length="210" mass="23306">MSGPPVARLEDERYRAPVSESETVFDGKVWDVRRDRFELDGSTIVREYQEHPGAVAVLAEDDEGRILLIKQYRHPIGHRDWELPAGLLDIDGEAPDAAARRELAEEADLQASEWSPLCDFFSSPGGSSERITVYRARGLTPTAQPFDRTAEEAGIELRWVPRAEVVDAILDGRLRNAILVIAVLNVHSRASQARADRATVDRAGTAHART</sequence>
<name>A0ABP7FP64_9MICO</name>
<dbReference type="Proteomes" id="UP001501004">
    <property type="component" value="Unassembled WGS sequence"/>
</dbReference>
<gene>
    <name evidence="3" type="ORF">GCM10022239_19270</name>
</gene>
<reference evidence="4" key="1">
    <citation type="journal article" date="2019" name="Int. J. Syst. Evol. Microbiol.">
        <title>The Global Catalogue of Microorganisms (GCM) 10K type strain sequencing project: providing services to taxonomists for standard genome sequencing and annotation.</title>
        <authorList>
            <consortium name="The Broad Institute Genomics Platform"/>
            <consortium name="The Broad Institute Genome Sequencing Center for Infectious Disease"/>
            <person name="Wu L."/>
            <person name="Ma J."/>
        </authorList>
    </citation>
    <scope>NUCLEOTIDE SEQUENCE [LARGE SCALE GENOMIC DNA]</scope>
    <source>
        <strain evidence="4">JCM 16949</strain>
    </source>
</reference>
<dbReference type="PANTHER" id="PTHR11839">
    <property type="entry name" value="UDP/ADP-SUGAR PYROPHOSPHATASE"/>
    <property type="match status" value="1"/>
</dbReference>
<dbReference type="PROSITE" id="PS51462">
    <property type="entry name" value="NUDIX"/>
    <property type="match status" value="1"/>
</dbReference>
<evidence type="ECO:0000256" key="1">
    <source>
        <dbReference type="ARBA" id="ARBA00022801"/>
    </source>
</evidence>
<dbReference type="CDD" id="cd24158">
    <property type="entry name" value="NUDIX_ADPRase_Rv1700"/>
    <property type="match status" value="1"/>
</dbReference>
<keyword evidence="4" id="KW-1185">Reference proteome</keyword>
<evidence type="ECO:0000313" key="4">
    <source>
        <dbReference type="Proteomes" id="UP001501004"/>
    </source>
</evidence>